<dbReference type="RefSeq" id="XP_043169747.1">
    <property type="nucleotide sequence ID" value="XM_043313812.1"/>
</dbReference>
<name>A0A8J2I2L7_9PLEO</name>
<evidence type="ECO:0000313" key="3">
    <source>
        <dbReference type="Proteomes" id="UP000676310"/>
    </source>
</evidence>
<protein>
    <submittedName>
        <fullName evidence="2">Uncharacterized protein</fullName>
    </submittedName>
</protein>
<comment type="caution">
    <text evidence="2">The sequence shown here is derived from an EMBL/GenBank/DDBJ whole genome shotgun (WGS) entry which is preliminary data.</text>
</comment>
<accession>A0A8J2I2L7</accession>
<proteinExistence type="predicted"/>
<feature type="region of interest" description="Disordered" evidence="1">
    <location>
        <begin position="173"/>
        <end position="207"/>
    </location>
</feature>
<keyword evidence="3" id="KW-1185">Reference proteome</keyword>
<dbReference type="GeneID" id="67018053"/>
<sequence>MSDPRRDSAIKTSDPPSQLQQQVRVWGGRSNILSQHVVDAIYTAEYGEPTQQDRNGFLLLFIGLNQDIMELQEELLEITAEGADAMTIAPCFYGRLNVMMQERVEALANGKPLIVRGYPPIYPGRMMSQWVEEHVTGAPSLYDRIEDLLTAQVQQTHSEALPTVVPTLVSVSLSPAHPEDDDIARETKRGREKRQRTRKVTQPQHGK</sequence>
<dbReference type="OrthoDB" id="3693080at2759"/>
<gene>
    <name evidence="2" type="ORF">ALTATR162_LOCUS6191</name>
</gene>
<organism evidence="2 3">
    <name type="scientific">Alternaria atra</name>
    <dbReference type="NCBI Taxonomy" id="119953"/>
    <lineage>
        <taxon>Eukaryota</taxon>
        <taxon>Fungi</taxon>
        <taxon>Dikarya</taxon>
        <taxon>Ascomycota</taxon>
        <taxon>Pezizomycotina</taxon>
        <taxon>Dothideomycetes</taxon>
        <taxon>Pleosporomycetidae</taxon>
        <taxon>Pleosporales</taxon>
        <taxon>Pleosporineae</taxon>
        <taxon>Pleosporaceae</taxon>
        <taxon>Alternaria</taxon>
        <taxon>Alternaria sect. Ulocladioides</taxon>
    </lineage>
</organism>
<evidence type="ECO:0000313" key="2">
    <source>
        <dbReference type="EMBL" id="CAG5162277.1"/>
    </source>
</evidence>
<dbReference type="EMBL" id="CAJRGZ010000019">
    <property type="protein sequence ID" value="CAG5162277.1"/>
    <property type="molecule type" value="Genomic_DNA"/>
</dbReference>
<reference evidence="2" key="1">
    <citation type="submission" date="2021-05" db="EMBL/GenBank/DDBJ databases">
        <authorList>
            <person name="Stam R."/>
        </authorList>
    </citation>
    <scope>NUCLEOTIDE SEQUENCE</scope>
    <source>
        <strain evidence="2">CS162</strain>
    </source>
</reference>
<dbReference type="Proteomes" id="UP000676310">
    <property type="component" value="Unassembled WGS sequence"/>
</dbReference>
<dbReference type="AlphaFoldDB" id="A0A8J2I2L7"/>
<feature type="compositionally biased region" description="Basic residues" evidence="1">
    <location>
        <begin position="190"/>
        <end position="199"/>
    </location>
</feature>
<evidence type="ECO:0000256" key="1">
    <source>
        <dbReference type="SAM" id="MobiDB-lite"/>
    </source>
</evidence>